<keyword evidence="3" id="KW-1185">Reference proteome</keyword>
<evidence type="ECO:0000313" key="3">
    <source>
        <dbReference type="Proteomes" id="UP000006718"/>
    </source>
</evidence>
<dbReference type="Gene3D" id="1.10.533.10">
    <property type="entry name" value="Death Domain, Fas"/>
    <property type="match status" value="2"/>
</dbReference>
<sequence>LNAKDKQFLQNSKLSLGGEVLDRALSLCYLYTQNKLLYNHSKEISARDTALNKTNKLLEMIIQRGPKTFESFSTSLREGMWVIQKLKMSREEAYWALPSEDRKIGLPSHVFNSSGSNRQLINLKQQGSPEWKSVILVLGLQQTKIYRGRADHEHSVRHQVKGGFLLWRLVLLQTATFKSLFNGIILVMVLPPSLLRMLE</sequence>
<dbReference type="VEuPathDB" id="HostDB:ENSMMUG00000056517"/>
<evidence type="ECO:0000259" key="1">
    <source>
        <dbReference type="PROSITE" id="PS50209"/>
    </source>
</evidence>
<dbReference type="InterPro" id="IPR011029">
    <property type="entry name" value="DEATH-like_dom_sf"/>
</dbReference>
<evidence type="ECO:0000313" key="2">
    <source>
        <dbReference type="Ensembl" id="ENSMMUP00000064504.1"/>
    </source>
</evidence>
<protein>
    <recommendedName>
        <fullName evidence="1">CARD domain-containing protein</fullName>
    </recommendedName>
</protein>
<reference evidence="2" key="3">
    <citation type="submission" date="2025-08" db="UniProtKB">
        <authorList>
            <consortium name="Ensembl"/>
        </authorList>
    </citation>
    <scope>IDENTIFICATION</scope>
    <source>
        <strain evidence="2">17573</strain>
    </source>
</reference>
<dbReference type="GeneTree" id="ENSGT00390000014448"/>
<name>A0A5F7ZIR1_MACMU</name>
<feature type="domain" description="CARD" evidence="1">
    <location>
        <begin position="1"/>
        <end position="78"/>
    </location>
</feature>
<dbReference type="SMR" id="A0A5F7ZIR1"/>
<dbReference type="ExpressionAtlas" id="A0A5F7ZIR1">
    <property type="expression patterns" value="baseline"/>
</dbReference>
<accession>A0A5F7ZIR1</accession>
<dbReference type="Ensembl" id="ENSMMUT00000086349.1">
    <property type="protein sequence ID" value="ENSMMUP00000064504.1"/>
    <property type="gene ID" value="ENSMMUG00000056517.1"/>
</dbReference>
<dbReference type="PROSITE" id="PS50209">
    <property type="entry name" value="CARD"/>
    <property type="match status" value="1"/>
</dbReference>
<dbReference type="GO" id="GO:0042981">
    <property type="term" value="P:regulation of apoptotic process"/>
    <property type="evidence" value="ECO:0007669"/>
    <property type="project" value="InterPro"/>
</dbReference>
<reference evidence="3" key="1">
    <citation type="journal article" date="2007" name="Science">
        <title>Evolutionary and biomedical insights from the rhesus macaque genome.</title>
        <authorList>
            <person name="Gibbs R.A."/>
            <person name="Rogers J."/>
            <person name="Katze M.G."/>
            <person name="Bumgarner R."/>
            <person name="Weinstock G.M."/>
            <person name="Mardis E.R."/>
            <person name="Remington K.A."/>
            <person name="Strausberg R.L."/>
            <person name="Venter J.C."/>
            <person name="Wilson R.K."/>
            <person name="Batzer M.A."/>
            <person name="Bustamante C.D."/>
            <person name="Eichler E.E."/>
            <person name="Hahn M.W."/>
            <person name="Hardison R.C."/>
            <person name="Makova K.D."/>
            <person name="Miller W."/>
            <person name="Milosavljevic A."/>
            <person name="Palermo R.E."/>
            <person name="Siepel A."/>
            <person name="Sikela J.M."/>
            <person name="Attaway T."/>
            <person name="Bell S."/>
            <person name="Bernard K.E."/>
            <person name="Buhay C.J."/>
            <person name="Chandrabose M.N."/>
            <person name="Dao M."/>
            <person name="Davis C."/>
            <person name="Delehaunty K.D."/>
            <person name="Ding Y."/>
            <person name="Dinh H.H."/>
            <person name="Dugan-Rocha S."/>
            <person name="Fulton L.A."/>
            <person name="Gabisi R.A."/>
            <person name="Garner T.T."/>
            <person name="Godfrey J."/>
            <person name="Hawes A.C."/>
            <person name="Hernandez J."/>
            <person name="Hines S."/>
            <person name="Holder M."/>
            <person name="Hume J."/>
            <person name="Jhangiani S.N."/>
            <person name="Joshi V."/>
            <person name="Khan Z.M."/>
            <person name="Kirkness E.F."/>
            <person name="Cree A."/>
            <person name="Fowler R.G."/>
            <person name="Lee S."/>
            <person name="Lewis L.R."/>
            <person name="Li Z."/>
            <person name="Liu Y.-S."/>
            <person name="Moore S.M."/>
            <person name="Muzny D."/>
            <person name="Nazareth L.V."/>
            <person name="Ngo D.N."/>
            <person name="Okwuonu G.O."/>
            <person name="Pai G."/>
            <person name="Parker D."/>
            <person name="Paul H.A."/>
            <person name="Pfannkoch C."/>
            <person name="Pohl C.S."/>
            <person name="Rogers Y.-H.C."/>
            <person name="Ruiz S.J."/>
            <person name="Sabo A."/>
            <person name="Santibanez J."/>
            <person name="Schneider B.W."/>
            <person name="Smith S.M."/>
            <person name="Sodergren E."/>
            <person name="Svatek A.F."/>
            <person name="Utterback T.R."/>
            <person name="Vattathil S."/>
            <person name="Warren W."/>
            <person name="White C.S."/>
            <person name="Chinwalla A.T."/>
            <person name="Feng Y."/>
            <person name="Halpern A.L."/>
            <person name="Hillier L.W."/>
            <person name="Huang X."/>
            <person name="Minx P."/>
            <person name="Nelson J.O."/>
            <person name="Pepin K.H."/>
            <person name="Qin X."/>
            <person name="Sutton G.G."/>
            <person name="Venter E."/>
            <person name="Walenz B.P."/>
            <person name="Wallis J.W."/>
            <person name="Worley K.C."/>
            <person name="Yang S.-P."/>
            <person name="Jones S.M."/>
            <person name="Marra M.A."/>
            <person name="Rocchi M."/>
            <person name="Schein J.E."/>
            <person name="Baertsch R."/>
            <person name="Clarke L."/>
            <person name="Csuros M."/>
            <person name="Glasscock J."/>
            <person name="Harris R.A."/>
            <person name="Havlak P."/>
            <person name="Jackson A.R."/>
            <person name="Jiang H."/>
            <person name="Liu Y."/>
            <person name="Messina D.N."/>
            <person name="Shen Y."/>
            <person name="Song H.X.-Z."/>
            <person name="Wylie T."/>
            <person name="Zhang L."/>
            <person name="Birney E."/>
            <person name="Han K."/>
            <person name="Konkel M.K."/>
            <person name="Lee J."/>
            <person name="Smit A.F.A."/>
            <person name="Ullmer B."/>
            <person name="Wang H."/>
            <person name="Xing J."/>
            <person name="Burhans R."/>
            <person name="Cheng Z."/>
            <person name="Karro J.E."/>
            <person name="Ma J."/>
            <person name="Raney B."/>
            <person name="She X."/>
            <person name="Cox M.J."/>
            <person name="Demuth J.P."/>
            <person name="Dumas L.J."/>
            <person name="Han S.-G."/>
            <person name="Hopkins J."/>
            <person name="Karimpour-Fard A."/>
            <person name="Kim Y.H."/>
            <person name="Pollack J.R."/>
            <person name="Vinar T."/>
            <person name="Addo-Quaye C."/>
            <person name="Degenhardt J."/>
            <person name="Denby A."/>
            <person name="Hubisz M.J."/>
            <person name="Indap A."/>
            <person name="Kosiol C."/>
            <person name="Lahn B.T."/>
            <person name="Lawson H.A."/>
            <person name="Marklein A."/>
            <person name="Nielsen R."/>
            <person name="Vallender E.J."/>
            <person name="Clark A.G."/>
            <person name="Ferguson B."/>
            <person name="Hernandez R.D."/>
            <person name="Hirani K."/>
            <person name="Kehrer-Sawatzki H."/>
            <person name="Kolb J."/>
            <person name="Patil S."/>
            <person name="Pu L.-L."/>
            <person name="Ren Y."/>
            <person name="Smith D.G."/>
            <person name="Wheeler D.A."/>
            <person name="Schenck I."/>
            <person name="Ball E.V."/>
            <person name="Chen R."/>
            <person name="Cooper D.N."/>
            <person name="Giardine B."/>
            <person name="Hsu F."/>
            <person name="Kent W.J."/>
            <person name="Lesk A."/>
            <person name="Nelson D.L."/>
            <person name="O'brien W.E."/>
            <person name="Pruefer K."/>
            <person name="Stenson P.D."/>
            <person name="Wallace J.C."/>
            <person name="Ke H."/>
            <person name="Liu X.-M."/>
            <person name="Wang P."/>
            <person name="Xiang A.P."/>
            <person name="Yang F."/>
            <person name="Barber G.P."/>
            <person name="Haussler D."/>
            <person name="Karolchik D."/>
            <person name="Kern A.D."/>
            <person name="Kuhn R.M."/>
            <person name="Smith K.E."/>
            <person name="Zwieg A.S."/>
        </authorList>
    </citation>
    <scope>NUCLEOTIDE SEQUENCE [LARGE SCALE GENOMIC DNA]</scope>
    <source>
        <strain evidence="3">17573</strain>
    </source>
</reference>
<dbReference type="InterPro" id="IPR001315">
    <property type="entry name" value="CARD"/>
</dbReference>
<dbReference type="AlphaFoldDB" id="A0A5F7ZIR1"/>
<dbReference type="Bgee" id="ENSMMUG00000056517">
    <property type="expression patterns" value="Expressed in skeletal muscle tissue and 5 other cell types or tissues"/>
</dbReference>
<dbReference type="InParanoid" id="A0A5F7ZIR1"/>
<dbReference type="SUPFAM" id="SSF47986">
    <property type="entry name" value="DEATH domain"/>
    <property type="match status" value="2"/>
</dbReference>
<dbReference type="STRING" id="9544.ENSMMUP00000064504"/>
<dbReference type="Proteomes" id="UP000006718">
    <property type="component" value="Chromosome 11"/>
</dbReference>
<reference evidence="2" key="4">
    <citation type="submission" date="2025-09" db="UniProtKB">
        <authorList>
            <consortium name="Ensembl"/>
        </authorList>
    </citation>
    <scope>IDENTIFICATION</scope>
    <source>
        <strain evidence="2">17573</strain>
    </source>
</reference>
<organism evidence="2 3">
    <name type="scientific">Macaca mulatta</name>
    <name type="common">Rhesus macaque</name>
    <dbReference type="NCBI Taxonomy" id="9544"/>
    <lineage>
        <taxon>Eukaryota</taxon>
        <taxon>Metazoa</taxon>
        <taxon>Chordata</taxon>
        <taxon>Craniata</taxon>
        <taxon>Vertebrata</taxon>
        <taxon>Euteleostomi</taxon>
        <taxon>Mammalia</taxon>
        <taxon>Eutheria</taxon>
        <taxon>Euarchontoglires</taxon>
        <taxon>Primates</taxon>
        <taxon>Haplorrhini</taxon>
        <taxon>Catarrhini</taxon>
        <taxon>Cercopithecidae</taxon>
        <taxon>Cercopithecinae</taxon>
        <taxon>Macaca</taxon>
    </lineage>
</organism>
<reference evidence="2" key="2">
    <citation type="submission" date="2019-01" db="EMBL/GenBank/DDBJ databases">
        <authorList>
            <person name="Graves T."/>
            <person name="Eichler E.E."/>
            <person name="Wilson R.K."/>
        </authorList>
    </citation>
    <scope>NUCLEOTIDE SEQUENCE [LARGE SCALE GENOMIC DNA]</scope>
    <source>
        <strain evidence="2">17573</strain>
    </source>
</reference>
<proteinExistence type="predicted"/>